<dbReference type="GO" id="GO:0008483">
    <property type="term" value="F:transaminase activity"/>
    <property type="evidence" value="ECO:0007669"/>
    <property type="project" value="TreeGrafter"/>
</dbReference>
<dbReference type="Pfam" id="PF01041">
    <property type="entry name" value="DegT_DnrJ_EryC1"/>
    <property type="match status" value="1"/>
</dbReference>
<gene>
    <name evidence="3" type="ORF">METZ01_LOCUS76543</name>
</gene>
<evidence type="ECO:0008006" key="4">
    <source>
        <dbReference type="Google" id="ProtNLM"/>
    </source>
</evidence>
<reference evidence="3" key="1">
    <citation type="submission" date="2018-05" db="EMBL/GenBank/DDBJ databases">
        <authorList>
            <person name="Lanie J.A."/>
            <person name="Ng W.-L."/>
            <person name="Kazmierczak K.M."/>
            <person name="Andrzejewski T.M."/>
            <person name="Davidsen T.M."/>
            <person name="Wayne K.J."/>
            <person name="Tettelin H."/>
            <person name="Glass J.I."/>
            <person name="Rusch D."/>
            <person name="Podicherti R."/>
            <person name="Tsui H.-C.T."/>
            <person name="Winkler M.E."/>
        </authorList>
    </citation>
    <scope>NUCLEOTIDE SEQUENCE</scope>
</reference>
<dbReference type="CDD" id="cd00616">
    <property type="entry name" value="AHBA_syn"/>
    <property type="match status" value="1"/>
</dbReference>
<keyword evidence="1" id="KW-0663">Pyridoxal phosphate</keyword>
<dbReference type="GO" id="GO:0000271">
    <property type="term" value="P:polysaccharide biosynthetic process"/>
    <property type="evidence" value="ECO:0007669"/>
    <property type="project" value="TreeGrafter"/>
</dbReference>
<proteinExistence type="inferred from homology"/>
<dbReference type="Gene3D" id="3.40.640.10">
    <property type="entry name" value="Type I PLP-dependent aspartate aminotransferase-like (Major domain)"/>
    <property type="match status" value="1"/>
</dbReference>
<dbReference type="GO" id="GO:0030170">
    <property type="term" value="F:pyridoxal phosphate binding"/>
    <property type="evidence" value="ECO:0007669"/>
    <property type="project" value="TreeGrafter"/>
</dbReference>
<dbReference type="InterPro" id="IPR015424">
    <property type="entry name" value="PyrdxlP-dep_Trfase"/>
</dbReference>
<dbReference type="InterPro" id="IPR015421">
    <property type="entry name" value="PyrdxlP-dep_Trfase_major"/>
</dbReference>
<name>A0A381U6D8_9ZZZZ</name>
<dbReference type="PANTHER" id="PTHR30244:SF36">
    <property type="entry name" value="3-OXO-GLUCOSE-6-PHOSPHATE:GLUTAMATE AMINOTRANSFERASE"/>
    <property type="match status" value="1"/>
</dbReference>
<dbReference type="PIRSF" id="PIRSF000390">
    <property type="entry name" value="PLP_StrS"/>
    <property type="match status" value="1"/>
</dbReference>
<dbReference type="Gene3D" id="3.90.1150.10">
    <property type="entry name" value="Aspartate Aminotransferase, domain 1"/>
    <property type="match status" value="1"/>
</dbReference>
<evidence type="ECO:0000313" key="3">
    <source>
        <dbReference type="EMBL" id="SVA23689.1"/>
    </source>
</evidence>
<evidence type="ECO:0000256" key="1">
    <source>
        <dbReference type="ARBA" id="ARBA00022898"/>
    </source>
</evidence>
<comment type="similarity">
    <text evidence="2">Belongs to the DegT/DnrJ/EryC1 family.</text>
</comment>
<protein>
    <recommendedName>
        <fullName evidence="4">Erythromycin biosynthesis sensory transduction protein eryC1</fullName>
    </recommendedName>
</protein>
<organism evidence="3">
    <name type="scientific">marine metagenome</name>
    <dbReference type="NCBI Taxonomy" id="408172"/>
    <lineage>
        <taxon>unclassified sequences</taxon>
        <taxon>metagenomes</taxon>
        <taxon>ecological metagenomes</taxon>
    </lineage>
</organism>
<dbReference type="EMBL" id="UINC01005810">
    <property type="protein sequence ID" value="SVA23689.1"/>
    <property type="molecule type" value="Genomic_DNA"/>
</dbReference>
<sequence>MRIPFVDLNTQYLSIKEEIDTAIQKVINDTAFIKGKYVQRFEEDYAEIYGVKHCISCANGTDAIYITLKSLGIGPGDEVITVANTWISTAESITQTGARPVFVDIHPDYYTIDVSKIEEKITEKTKAIIPVHLFGQPAEMDHIMDICNHFNLLLVEDCAQAHFAQWKNKKVGTMGNAGTFSFFPGKNLGAFGDAGAIISNDDTFAKRARKFSNHGALKKNNHDFEGINSRLDGLQAAILSVKLPQIYDWNKRRQENALFYDQLLNEIDEITTPKVHPKVSSVFHLYVIRTPHRDELQVFLKNRGIATGIHYPNPLPFLKAYEYLHHTSDDFSIAYSFKDQIISLPMFPELKNNQIRYICDSISMFFKNQKHKA</sequence>
<dbReference type="InterPro" id="IPR015422">
    <property type="entry name" value="PyrdxlP-dep_Trfase_small"/>
</dbReference>
<dbReference type="SUPFAM" id="SSF53383">
    <property type="entry name" value="PLP-dependent transferases"/>
    <property type="match status" value="1"/>
</dbReference>
<dbReference type="AlphaFoldDB" id="A0A381U6D8"/>
<dbReference type="PANTHER" id="PTHR30244">
    <property type="entry name" value="TRANSAMINASE"/>
    <property type="match status" value="1"/>
</dbReference>
<evidence type="ECO:0000256" key="2">
    <source>
        <dbReference type="ARBA" id="ARBA00037999"/>
    </source>
</evidence>
<accession>A0A381U6D8</accession>
<dbReference type="InterPro" id="IPR000653">
    <property type="entry name" value="DegT/StrS_aminotransferase"/>
</dbReference>